<dbReference type="CDD" id="cd16962">
    <property type="entry name" value="RuvC"/>
    <property type="match status" value="1"/>
</dbReference>
<evidence type="ECO:0000313" key="13">
    <source>
        <dbReference type="EMBL" id="CAB4204061.1"/>
    </source>
</evidence>
<dbReference type="PANTHER" id="PTHR30194:SF3">
    <property type="entry name" value="CROSSOVER JUNCTION ENDODEOXYRIBONUCLEASE RUVC"/>
    <property type="match status" value="1"/>
</dbReference>
<keyword evidence="11" id="KW-0234">DNA repair</keyword>
<evidence type="ECO:0000256" key="8">
    <source>
        <dbReference type="ARBA" id="ARBA00022842"/>
    </source>
</evidence>
<evidence type="ECO:0000313" key="14">
    <source>
        <dbReference type="EMBL" id="CAB4215293.1"/>
    </source>
</evidence>
<keyword evidence="3" id="KW-0540">Nuclease</keyword>
<dbReference type="EMBL" id="LR797335">
    <property type="protein sequence ID" value="CAB4204061.1"/>
    <property type="molecule type" value="Genomic_DNA"/>
</dbReference>
<keyword evidence="7" id="KW-0378">Hydrolase</keyword>
<dbReference type="GO" id="GO:0008821">
    <property type="term" value="F:crossover junction DNA endonuclease activity"/>
    <property type="evidence" value="ECO:0007669"/>
    <property type="project" value="InterPro"/>
</dbReference>
<keyword evidence="8" id="KW-0460">Magnesium</keyword>
<keyword evidence="10" id="KW-0233">DNA recombination</keyword>
<keyword evidence="4" id="KW-0479">Metal-binding</keyword>
<evidence type="ECO:0000256" key="1">
    <source>
        <dbReference type="ARBA" id="ARBA00009518"/>
    </source>
</evidence>
<dbReference type="PRINTS" id="PR00696">
    <property type="entry name" value="RSOLVASERUVC"/>
</dbReference>
<evidence type="ECO:0000256" key="7">
    <source>
        <dbReference type="ARBA" id="ARBA00022801"/>
    </source>
</evidence>
<keyword evidence="5 13" id="KW-0255">Endonuclease</keyword>
<reference evidence="13" key="1">
    <citation type="submission" date="2020-05" db="EMBL/GenBank/DDBJ databases">
        <authorList>
            <person name="Chiriac C."/>
            <person name="Salcher M."/>
            <person name="Ghai R."/>
            <person name="Kavagutti S V."/>
        </authorList>
    </citation>
    <scope>NUCLEOTIDE SEQUENCE</scope>
</reference>
<evidence type="ECO:0000256" key="5">
    <source>
        <dbReference type="ARBA" id="ARBA00022759"/>
    </source>
</evidence>
<name>A0A6J5S6G5_9CAUD</name>
<keyword evidence="2" id="KW-0963">Cytoplasm</keyword>
<dbReference type="GO" id="GO:0046872">
    <property type="term" value="F:metal ion binding"/>
    <property type="evidence" value="ECO:0007669"/>
    <property type="project" value="UniProtKB-KW"/>
</dbReference>
<protein>
    <submittedName>
        <fullName evidence="13">RuvC Holliday junction resolvasome, endonuclease subunit</fullName>
    </submittedName>
</protein>
<dbReference type="InterPro" id="IPR002176">
    <property type="entry name" value="X-over_junc_endoDNase_RuvC"/>
</dbReference>
<evidence type="ECO:0000256" key="10">
    <source>
        <dbReference type="ARBA" id="ARBA00023172"/>
    </source>
</evidence>
<dbReference type="EMBL" id="LR797425">
    <property type="protein sequence ID" value="CAB4215293.1"/>
    <property type="molecule type" value="Genomic_DNA"/>
</dbReference>
<dbReference type="InterPro" id="IPR020563">
    <property type="entry name" value="X-over_junc_endoDNase_Mg_BS"/>
</dbReference>
<evidence type="ECO:0000256" key="9">
    <source>
        <dbReference type="ARBA" id="ARBA00023125"/>
    </source>
</evidence>
<evidence type="ECO:0000256" key="4">
    <source>
        <dbReference type="ARBA" id="ARBA00022723"/>
    </source>
</evidence>
<dbReference type="Pfam" id="PF02075">
    <property type="entry name" value="RuvC"/>
    <property type="match status" value="1"/>
</dbReference>
<evidence type="ECO:0000256" key="11">
    <source>
        <dbReference type="ARBA" id="ARBA00023204"/>
    </source>
</evidence>
<dbReference type="EMBL" id="LR797063">
    <property type="protein sequence ID" value="CAB4184511.1"/>
    <property type="molecule type" value="Genomic_DNA"/>
</dbReference>
<dbReference type="InterPro" id="IPR012337">
    <property type="entry name" value="RNaseH-like_sf"/>
</dbReference>
<dbReference type="SUPFAM" id="SSF53098">
    <property type="entry name" value="Ribonuclease H-like"/>
    <property type="match status" value="1"/>
</dbReference>
<evidence type="ECO:0000313" key="12">
    <source>
        <dbReference type="EMBL" id="CAB4184511.1"/>
    </source>
</evidence>
<organism evidence="13">
    <name type="scientific">uncultured Caudovirales phage</name>
    <dbReference type="NCBI Taxonomy" id="2100421"/>
    <lineage>
        <taxon>Viruses</taxon>
        <taxon>Duplodnaviria</taxon>
        <taxon>Heunggongvirae</taxon>
        <taxon>Uroviricota</taxon>
        <taxon>Caudoviricetes</taxon>
        <taxon>Peduoviridae</taxon>
        <taxon>Maltschvirus</taxon>
        <taxon>Maltschvirus maltsch</taxon>
    </lineage>
</organism>
<sequence length="138" mass="15708">MNVLDKKISIFDYGIIKFDRKMTLSNRVFQFYNDINELIEKHNVECISLETPYLGENAQSFLKLGYLRGIIYLICEQKKIILREFAPTTIKQQIAGSGRATKEEVQDMIKQLFPKIGNFETLDASDAVAIALCGAIKP</sequence>
<dbReference type="InterPro" id="IPR036397">
    <property type="entry name" value="RNaseH_sf"/>
</dbReference>
<gene>
    <name evidence="12" type="ORF">UFOVP1112_8</name>
    <name evidence="13" type="ORF">UFOVP1385_29</name>
    <name evidence="14" type="ORF">UFOVP1478_13</name>
</gene>
<keyword evidence="9" id="KW-0238">DNA-binding</keyword>
<accession>A0A6J5S6G5</accession>
<evidence type="ECO:0000256" key="3">
    <source>
        <dbReference type="ARBA" id="ARBA00022722"/>
    </source>
</evidence>
<keyword evidence="6" id="KW-0227">DNA damage</keyword>
<dbReference type="GO" id="GO:0003677">
    <property type="term" value="F:DNA binding"/>
    <property type="evidence" value="ECO:0007669"/>
    <property type="project" value="UniProtKB-KW"/>
</dbReference>
<dbReference type="GO" id="GO:0006281">
    <property type="term" value="P:DNA repair"/>
    <property type="evidence" value="ECO:0007669"/>
    <property type="project" value="UniProtKB-KW"/>
</dbReference>
<dbReference type="PROSITE" id="PS01321">
    <property type="entry name" value="RUVC"/>
    <property type="match status" value="1"/>
</dbReference>
<proteinExistence type="inferred from homology"/>
<dbReference type="PANTHER" id="PTHR30194">
    <property type="entry name" value="CROSSOVER JUNCTION ENDODEOXYRIBONUCLEASE RUVC"/>
    <property type="match status" value="1"/>
</dbReference>
<evidence type="ECO:0000256" key="2">
    <source>
        <dbReference type="ARBA" id="ARBA00022490"/>
    </source>
</evidence>
<dbReference type="Gene3D" id="3.30.420.10">
    <property type="entry name" value="Ribonuclease H-like superfamily/Ribonuclease H"/>
    <property type="match status" value="1"/>
</dbReference>
<evidence type="ECO:0000256" key="6">
    <source>
        <dbReference type="ARBA" id="ARBA00022763"/>
    </source>
</evidence>
<dbReference type="GO" id="GO:0006310">
    <property type="term" value="P:DNA recombination"/>
    <property type="evidence" value="ECO:0007669"/>
    <property type="project" value="UniProtKB-KW"/>
</dbReference>
<comment type="similarity">
    <text evidence="1">Belongs to the RuvC family.</text>
</comment>